<sequence>MSLRTSLKALPTMLRIGFSEAVAYRAEMIIWVLATTMPLIMLALWSAVARTGAVGRFGQAEFVGYFLAAFCVRQLTSSWVAWLLSYEVKQGTLAMRLLRPISPLLAYATEVLAGIPLRLLVVAPVVAISLWVVGAGAVPASLGGWGLFGLSLVGAWLVTFYLNVLLGTLSLYLESSQKLMDIYMVLYFVCSGYMFPVEFFPPGVRMVIDVLPFRYQMGLPVELMTGAHATGPALVLLAKQWGWVVGLGVVATLVWRRGLARFAAFGG</sequence>
<feature type="transmembrane region" description="Helical" evidence="1">
    <location>
        <begin position="145"/>
        <end position="173"/>
    </location>
</feature>
<feature type="transmembrane region" description="Helical" evidence="1">
    <location>
        <begin position="65"/>
        <end position="84"/>
    </location>
</feature>
<gene>
    <name evidence="2" type="ORF">D7X12_24295</name>
</gene>
<keyword evidence="1" id="KW-0812">Transmembrane</keyword>
<evidence type="ECO:0000256" key="1">
    <source>
        <dbReference type="SAM" id="Phobius"/>
    </source>
</evidence>
<keyword evidence="1" id="KW-1133">Transmembrane helix</keyword>
<dbReference type="PANTHER" id="PTHR36832">
    <property type="entry name" value="SLR1174 PROTEIN-RELATED"/>
    <property type="match status" value="1"/>
</dbReference>
<name>A0A3A8N3X9_9BACT</name>
<dbReference type="PANTHER" id="PTHR36832:SF1">
    <property type="entry name" value="SLR1174 PROTEIN"/>
    <property type="match status" value="1"/>
</dbReference>
<comment type="caution">
    <text evidence="2">The sequence shown here is derived from an EMBL/GenBank/DDBJ whole genome shotgun (WGS) entry which is preliminary data.</text>
</comment>
<protein>
    <submittedName>
        <fullName evidence="2">ABC transporter permease</fullName>
    </submittedName>
</protein>
<feature type="transmembrane region" description="Helical" evidence="1">
    <location>
        <begin position="233"/>
        <end position="255"/>
    </location>
</feature>
<feature type="transmembrane region" description="Helical" evidence="1">
    <location>
        <begin position="185"/>
        <end position="208"/>
    </location>
</feature>
<dbReference type="OrthoDB" id="8582979at2"/>
<dbReference type="InterPro" id="IPR010390">
    <property type="entry name" value="ABC-2_transporter-like"/>
</dbReference>
<dbReference type="Pfam" id="PF06182">
    <property type="entry name" value="ABC2_membrane_6"/>
    <property type="match status" value="1"/>
</dbReference>
<proteinExistence type="predicted"/>
<evidence type="ECO:0000313" key="3">
    <source>
        <dbReference type="Proteomes" id="UP000273405"/>
    </source>
</evidence>
<keyword evidence="3" id="KW-1185">Reference proteome</keyword>
<evidence type="ECO:0000313" key="2">
    <source>
        <dbReference type="EMBL" id="RKH39178.1"/>
    </source>
</evidence>
<dbReference type="EMBL" id="RAWG01000171">
    <property type="protein sequence ID" value="RKH39178.1"/>
    <property type="molecule type" value="Genomic_DNA"/>
</dbReference>
<feature type="transmembrane region" description="Helical" evidence="1">
    <location>
        <begin position="21"/>
        <end position="45"/>
    </location>
</feature>
<accession>A0A3A8N3X9</accession>
<organism evidence="2 3">
    <name type="scientific">Corallococcus sicarius</name>
    <dbReference type="NCBI Taxonomy" id="2316726"/>
    <lineage>
        <taxon>Bacteria</taxon>
        <taxon>Pseudomonadati</taxon>
        <taxon>Myxococcota</taxon>
        <taxon>Myxococcia</taxon>
        <taxon>Myxococcales</taxon>
        <taxon>Cystobacterineae</taxon>
        <taxon>Myxococcaceae</taxon>
        <taxon>Corallococcus</taxon>
    </lineage>
</organism>
<dbReference type="Proteomes" id="UP000273405">
    <property type="component" value="Unassembled WGS sequence"/>
</dbReference>
<keyword evidence="1" id="KW-0472">Membrane</keyword>
<dbReference type="AlphaFoldDB" id="A0A3A8N3X9"/>
<dbReference type="RefSeq" id="WP_120627657.1">
    <property type="nucleotide sequence ID" value="NZ_RAWG01000171.1"/>
</dbReference>
<reference evidence="3" key="1">
    <citation type="submission" date="2018-09" db="EMBL/GenBank/DDBJ databases">
        <authorList>
            <person name="Livingstone P.G."/>
            <person name="Whitworth D.E."/>
        </authorList>
    </citation>
    <scope>NUCLEOTIDE SEQUENCE [LARGE SCALE GENOMIC DNA]</scope>
    <source>
        <strain evidence="3">CA040B</strain>
    </source>
</reference>
<feature type="transmembrane region" description="Helical" evidence="1">
    <location>
        <begin position="104"/>
        <end position="133"/>
    </location>
</feature>